<comment type="caution">
    <text evidence="1">The sequence shown here is derived from an EMBL/GenBank/DDBJ whole genome shotgun (WGS) entry which is preliminary data.</text>
</comment>
<accession>A0AAD8PB41</accession>
<dbReference type="PANTHER" id="PTHR47512">
    <property type="entry name" value="EXPRESSED PROTEIN"/>
    <property type="match status" value="1"/>
</dbReference>
<dbReference type="EMBL" id="JAUHHV010000001">
    <property type="protein sequence ID" value="KAK1439201.1"/>
    <property type="molecule type" value="Genomic_DNA"/>
</dbReference>
<sequence length="209" mass="23254">MATNNIISISSRKFEESRAALSDITNDSPIVGLATGTMKTPSSTPFCKKRMITTPGSGEALLRDQVQSLLQKIEEETVIKKIIFEPTSFVNSPMCFLAPTPANTPQLFSDNNIKDSESLTVSPFASASFGFSQMVNQQEETLEKNVITKLLFTEKLEGYDCSIDDEDDASVWSIEVNASTRDEHEYDDDEEFKVVNQDELCEVVIEICE</sequence>
<dbReference type="AlphaFoldDB" id="A0AAD8PB41"/>
<evidence type="ECO:0000313" key="2">
    <source>
        <dbReference type="Proteomes" id="UP001229421"/>
    </source>
</evidence>
<dbReference type="PANTHER" id="PTHR47512:SF7">
    <property type="match status" value="1"/>
</dbReference>
<gene>
    <name evidence="1" type="ORF">QVD17_05017</name>
</gene>
<dbReference type="Proteomes" id="UP001229421">
    <property type="component" value="Unassembled WGS sequence"/>
</dbReference>
<name>A0AAD8PB41_TARER</name>
<evidence type="ECO:0000313" key="1">
    <source>
        <dbReference type="EMBL" id="KAK1439201.1"/>
    </source>
</evidence>
<proteinExistence type="predicted"/>
<keyword evidence="2" id="KW-1185">Reference proteome</keyword>
<organism evidence="1 2">
    <name type="scientific">Tagetes erecta</name>
    <name type="common">African marigold</name>
    <dbReference type="NCBI Taxonomy" id="13708"/>
    <lineage>
        <taxon>Eukaryota</taxon>
        <taxon>Viridiplantae</taxon>
        <taxon>Streptophyta</taxon>
        <taxon>Embryophyta</taxon>
        <taxon>Tracheophyta</taxon>
        <taxon>Spermatophyta</taxon>
        <taxon>Magnoliopsida</taxon>
        <taxon>eudicotyledons</taxon>
        <taxon>Gunneridae</taxon>
        <taxon>Pentapetalae</taxon>
        <taxon>asterids</taxon>
        <taxon>campanulids</taxon>
        <taxon>Asterales</taxon>
        <taxon>Asteraceae</taxon>
        <taxon>Asteroideae</taxon>
        <taxon>Heliantheae alliance</taxon>
        <taxon>Tageteae</taxon>
        <taxon>Tagetes</taxon>
    </lineage>
</organism>
<protein>
    <submittedName>
        <fullName evidence="1">Uncharacterized protein</fullName>
    </submittedName>
</protein>
<reference evidence="1" key="1">
    <citation type="journal article" date="2023" name="bioRxiv">
        <title>Improved chromosome-level genome assembly for marigold (Tagetes erecta).</title>
        <authorList>
            <person name="Jiang F."/>
            <person name="Yuan L."/>
            <person name="Wang S."/>
            <person name="Wang H."/>
            <person name="Xu D."/>
            <person name="Wang A."/>
            <person name="Fan W."/>
        </authorList>
    </citation>
    <scope>NUCLEOTIDE SEQUENCE</scope>
    <source>
        <strain evidence="1">WSJ</strain>
        <tissue evidence="1">Leaf</tissue>
    </source>
</reference>